<gene>
    <name evidence="2" type="ORF">ODALV1_LOCUS15135</name>
</gene>
<keyword evidence="1" id="KW-1133">Transmembrane helix</keyword>
<reference evidence="2 3" key="1">
    <citation type="submission" date="2024-08" db="EMBL/GenBank/DDBJ databases">
        <authorList>
            <person name="Cucini C."/>
            <person name="Frati F."/>
        </authorList>
    </citation>
    <scope>NUCLEOTIDE SEQUENCE [LARGE SCALE GENOMIC DNA]</scope>
</reference>
<dbReference type="EMBL" id="CAXLJM020000046">
    <property type="protein sequence ID" value="CAL8111543.1"/>
    <property type="molecule type" value="Genomic_DNA"/>
</dbReference>
<proteinExistence type="predicted"/>
<feature type="transmembrane region" description="Helical" evidence="1">
    <location>
        <begin position="78"/>
        <end position="97"/>
    </location>
</feature>
<comment type="caution">
    <text evidence="2">The sequence shown here is derived from an EMBL/GenBank/DDBJ whole genome shotgun (WGS) entry which is preliminary data.</text>
</comment>
<keyword evidence="1" id="KW-0472">Membrane</keyword>
<feature type="transmembrane region" description="Helical" evidence="1">
    <location>
        <begin position="12"/>
        <end position="39"/>
    </location>
</feature>
<evidence type="ECO:0000313" key="3">
    <source>
        <dbReference type="Proteomes" id="UP001642540"/>
    </source>
</evidence>
<evidence type="ECO:0000256" key="1">
    <source>
        <dbReference type="SAM" id="Phobius"/>
    </source>
</evidence>
<evidence type="ECO:0000313" key="2">
    <source>
        <dbReference type="EMBL" id="CAL8111543.1"/>
    </source>
</evidence>
<keyword evidence="3" id="KW-1185">Reference proteome</keyword>
<protein>
    <submittedName>
        <fullName evidence="2">Uncharacterized protein</fullName>
    </submittedName>
</protein>
<sequence length="206" mass="23270">MKIIIIVPLFRMFLGVACVLEFMRFIVLINSIFVCKLYMVITLLRQLSAADTQLDNDISTVYTYITVSFKLTENTVDTIFGIFIGCGHVATIVLVWLSSKCWGLIPVFLSVCISIGALLFIIVSGALIPCAAKIAEDSQRFLRQKQALHFSSSRLNKRYSRYLKWKSHQLLGIKCGGLFLFQHSSTIDYFFSLLINVINSLLLIDP</sequence>
<accession>A0ABP1QU92</accession>
<dbReference type="Proteomes" id="UP001642540">
    <property type="component" value="Unassembled WGS sequence"/>
</dbReference>
<feature type="transmembrane region" description="Helical" evidence="1">
    <location>
        <begin position="104"/>
        <end position="128"/>
    </location>
</feature>
<name>A0ABP1QU92_9HEXA</name>
<keyword evidence="1" id="KW-0812">Transmembrane</keyword>
<organism evidence="2 3">
    <name type="scientific">Orchesella dallaii</name>
    <dbReference type="NCBI Taxonomy" id="48710"/>
    <lineage>
        <taxon>Eukaryota</taxon>
        <taxon>Metazoa</taxon>
        <taxon>Ecdysozoa</taxon>
        <taxon>Arthropoda</taxon>
        <taxon>Hexapoda</taxon>
        <taxon>Collembola</taxon>
        <taxon>Entomobryomorpha</taxon>
        <taxon>Entomobryoidea</taxon>
        <taxon>Orchesellidae</taxon>
        <taxon>Orchesellinae</taxon>
        <taxon>Orchesella</taxon>
    </lineage>
</organism>